<dbReference type="OrthoDB" id="7550533at2759"/>
<dbReference type="GO" id="GO:0003677">
    <property type="term" value="F:DNA binding"/>
    <property type="evidence" value="ECO:0007669"/>
    <property type="project" value="InterPro"/>
</dbReference>
<evidence type="ECO:0000313" key="5">
    <source>
        <dbReference type="RefSeq" id="XP_026741643.1"/>
    </source>
</evidence>
<evidence type="ECO:0000256" key="1">
    <source>
        <dbReference type="PROSITE-ProRule" id="PRU00371"/>
    </source>
</evidence>
<dbReference type="GO" id="GO:0005634">
    <property type="term" value="C:nucleus"/>
    <property type="evidence" value="ECO:0007669"/>
    <property type="project" value="UniProtKB-SubCell"/>
</dbReference>
<evidence type="ECO:0000259" key="2">
    <source>
        <dbReference type="PROSITE" id="PS51029"/>
    </source>
</evidence>
<dbReference type="InterPro" id="IPR006578">
    <property type="entry name" value="MADF-dom"/>
</dbReference>
<protein>
    <submittedName>
        <fullName evidence="5">Uncharacterized protein LOC113503757</fullName>
    </submittedName>
</protein>
<dbReference type="InterPro" id="IPR039353">
    <property type="entry name" value="TF_Adf1"/>
</dbReference>
<dbReference type="KEGG" id="tnl:113503757"/>
<proteinExistence type="predicted"/>
<dbReference type="PROSITE" id="PS51029">
    <property type="entry name" value="MADF"/>
    <property type="match status" value="1"/>
</dbReference>
<dbReference type="GeneID" id="113503757"/>
<sequence length="223" mass="26531">MFDTEKLITEIQRRECLWNSKSKGYLDKGARREAWEEIGRLYHDDWDTVSSEEKDTRVDYLVRKWRNVRDYYMRSKKRDSYIQEHPKKASKKKRYYYYDQLRFLDAVFKSRSYSISDRDEVTNGEDLDMSNDITYEPCFITEDSNEAPYIKEEERSPQAMAFPLHVPLEKPDQDLNVTANQNFLLSLLPDMTSLNERQNIMFRIGVLNLLNSLKFGATDGTQN</sequence>
<dbReference type="PROSITE" id="PS51031">
    <property type="entry name" value="BESS"/>
    <property type="match status" value="1"/>
</dbReference>
<dbReference type="RefSeq" id="XP_026741643.1">
    <property type="nucleotide sequence ID" value="XM_026885842.1"/>
</dbReference>
<dbReference type="Proteomes" id="UP000322000">
    <property type="component" value="Chromosome 20"/>
</dbReference>
<dbReference type="Pfam" id="PF02944">
    <property type="entry name" value="BESS"/>
    <property type="match status" value="1"/>
</dbReference>
<comment type="subcellular location">
    <subcellularLocation>
        <location evidence="1">Nucleus</location>
    </subcellularLocation>
</comment>
<dbReference type="GO" id="GO:0006357">
    <property type="term" value="P:regulation of transcription by RNA polymerase II"/>
    <property type="evidence" value="ECO:0007669"/>
    <property type="project" value="TreeGrafter"/>
</dbReference>
<dbReference type="Pfam" id="PF10545">
    <property type="entry name" value="MADF_DNA_bdg"/>
    <property type="match status" value="1"/>
</dbReference>
<accession>A0A7E5WLM4</accession>
<keyword evidence="1" id="KW-0539">Nucleus</keyword>
<evidence type="ECO:0000259" key="3">
    <source>
        <dbReference type="PROSITE" id="PS51031"/>
    </source>
</evidence>
<feature type="domain" description="BESS" evidence="3">
    <location>
        <begin position="177"/>
        <end position="216"/>
    </location>
</feature>
<feature type="domain" description="MADF" evidence="2">
    <location>
        <begin position="6"/>
        <end position="109"/>
    </location>
</feature>
<keyword evidence="4" id="KW-1185">Reference proteome</keyword>
<dbReference type="InterPro" id="IPR004210">
    <property type="entry name" value="BESS_motif"/>
</dbReference>
<dbReference type="PANTHER" id="PTHR12243">
    <property type="entry name" value="MADF DOMAIN TRANSCRIPTION FACTOR"/>
    <property type="match status" value="1"/>
</dbReference>
<gene>
    <name evidence="5" type="primary">LOC113503757</name>
</gene>
<dbReference type="SMART" id="SM00595">
    <property type="entry name" value="MADF"/>
    <property type="match status" value="1"/>
</dbReference>
<name>A0A7E5WLM4_TRINI</name>
<dbReference type="InParanoid" id="A0A7E5WLM4"/>
<dbReference type="GO" id="GO:0005667">
    <property type="term" value="C:transcription regulator complex"/>
    <property type="evidence" value="ECO:0007669"/>
    <property type="project" value="TreeGrafter"/>
</dbReference>
<dbReference type="PANTHER" id="PTHR12243:SF69">
    <property type="entry name" value="SI:CH73-59F11.3"/>
    <property type="match status" value="1"/>
</dbReference>
<organism evidence="4 5">
    <name type="scientific">Trichoplusia ni</name>
    <name type="common">Cabbage looper</name>
    <dbReference type="NCBI Taxonomy" id="7111"/>
    <lineage>
        <taxon>Eukaryota</taxon>
        <taxon>Metazoa</taxon>
        <taxon>Ecdysozoa</taxon>
        <taxon>Arthropoda</taxon>
        <taxon>Hexapoda</taxon>
        <taxon>Insecta</taxon>
        <taxon>Pterygota</taxon>
        <taxon>Neoptera</taxon>
        <taxon>Endopterygota</taxon>
        <taxon>Lepidoptera</taxon>
        <taxon>Glossata</taxon>
        <taxon>Ditrysia</taxon>
        <taxon>Noctuoidea</taxon>
        <taxon>Noctuidae</taxon>
        <taxon>Plusiinae</taxon>
        <taxon>Trichoplusia</taxon>
    </lineage>
</organism>
<dbReference type="AlphaFoldDB" id="A0A7E5WLM4"/>
<reference evidence="5" key="1">
    <citation type="submission" date="2025-08" db="UniProtKB">
        <authorList>
            <consortium name="RefSeq"/>
        </authorList>
    </citation>
    <scope>IDENTIFICATION</scope>
</reference>
<evidence type="ECO:0000313" key="4">
    <source>
        <dbReference type="Proteomes" id="UP000322000"/>
    </source>
</evidence>